<protein>
    <submittedName>
        <fullName evidence="1">Phage integrase: site-specific recombinase</fullName>
    </submittedName>
</protein>
<reference evidence="1 3" key="2">
    <citation type="submission" date="2015-03" db="EMBL/GenBank/DDBJ databases">
        <authorList>
            <consortium name="Pathogen Informatics"/>
            <person name="Murphy D."/>
        </authorList>
    </citation>
    <scope>NUCLEOTIDE SEQUENCE [LARGE SCALE GENOMIC DNA]</scope>
    <source>
        <strain evidence="1 3">0310</strain>
    </source>
</reference>
<dbReference type="EMBL" id="CRVC01000002">
    <property type="protein sequence ID" value="COR32468.1"/>
    <property type="molecule type" value="Genomic_DNA"/>
</dbReference>
<dbReference type="PATRIC" id="fig|1313.5270.peg.934"/>
<gene>
    <name evidence="2" type="ORF">ERS021218_00304</name>
    <name evidence="1" type="ORF">ERS096071_00260</name>
</gene>
<dbReference type="Proteomes" id="UP000046095">
    <property type="component" value="Unassembled WGS sequence"/>
</dbReference>
<proteinExistence type="predicted"/>
<sequence>MKITEYTKKDGSTVYRSSVYLGIDTVTGKKVKTTISGRTKRELKAKALQA</sequence>
<evidence type="ECO:0000313" key="3">
    <source>
        <dbReference type="Proteomes" id="UP000045541"/>
    </source>
</evidence>
<dbReference type="EMBL" id="CMWB01000003">
    <property type="protein sequence ID" value="CKI88308.1"/>
    <property type="molecule type" value="Genomic_DNA"/>
</dbReference>
<reference evidence="2 4" key="1">
    <citation type="submission" date="2015-03" db="EMBL/GenBank/DDBJ databases">
        <authorList>
            <person name="Murphy D."/>
        </authorList>
    </citation>
    <scope>NUCLEOTIDE SEQUENCE [LARGE SCALE GENOMIC DNA]</scope>
    <source>
        <strain evidence="2 4">SMRU1708</strain>
    </source>
</reference>
<dbReference type="Proteomes" id="UP000045541">
    <property type="component" value="Unassembled WGS sequence"/>
</dbReference>
<dbReference type="AlphaFoldDB" id="A0A098ZND9"/>
<organism evidence="1 3">
    <name type="scientific">Streptococcus pneumoniae</name>
    <dbReference type="NCBI Taxonomy" id="1313"/>
    <lineage>
        <taxon>Bacteria</taxon>
        <taxon>Bacillati</taxon>
        <taxon>Bacillota</taxon>
        <taxon>Bacilli</taxon>
        <taxon>Lactobacillales</taxon>
        <taxon>Streptococcaceae</taxon>
        <taxon>Streptococcus</taxon>
    </lineage>
</organism>
<evidence type="ECO:0000313" key="4">
    <source>
        <dbReference type="Proteomes" id="UP000046095"/>
    </source>
</evidence>
<accession>A0A098ZND9</accession>
<evidence type="ECO:0000313" key="2">
    <source>
        <dbReference type="EMBL" id="COR32468.1"/>
    </source>
</evidence>
<evidence type="ECO:0000313" key="1">
    <source>
        <dbReference type="EMBL" id="CKI88308.1"/>
    </source>
</evidence>
<name>A0A098ZND9_STREE</name>